<keyword evidence="3" id="KW-1185">Reference proteome</keyword>
<dbReference type="Proteomes" id="UP001519460">
    <property type="component" value="Unassembled WGS sequence"/>
</dbReference>
<feature type="compositionally biased region" description="Polar residues" evidence="1">
    <location>
        <begin position="170"/>
        <end position="183"/>
    </location>
</feature>
<comment type="caution">
    <text evidence="2">The sequence shown here is derived from an EMBL/GenBank/DDBJ whole genome shotgun (WGS) entry which is preliminary data.</text>
</comment>
<feature type="compositionally biased region" description="Polar residues" evidence="1">
    <location>
        <begin position="205"/>
        <end position="215"/>
    </location>
</feature>
<proteinExistence type="predicted"/>
<organism evidence="2 3">
    <name type="scientific">Batillaria attramentaria</name>
    <dbReference type="NCBI Taxonomy" id="370345"/>
    <lineage>
        <taxon>Eukaryota</taxon>
        <taxon>Metazoa</taxon>
        <taxon>Spiralia</taxon>
        <taxon>Lophotrochozoa</taxon>
        <taxon>Mollusca</taxon>
        <taxon>Gastropoda</taxon>
        <taxon>Caenogastropoda</taxon>
        <taxon>Sorbeoconcha</taxon>
        <taxon>Cerithioidea</taxon>
        <taxon>Batillariidae</taxon>
        <taxon>Batillaria</taxon>
    </lineage>
</organism>
<dbReference type="AlphaFoldDB" id="A0ABD0JPQ2"/>
<evidence type="ECO:0000256" key="1">
    <source>
        <dbReference type="SAM" id="MobiDB-lite"/>
    </source>
</evidence>
<sequence length="223" mass="25105">KGTFEFPELNTTVWTAKENTTITLNFRLKYSNCELPDNVTIILKKKTKESGRSADFCTIRQRNGLCRIPLVKNGCGCDGLERGLYQLKRTVNRSDNAVWIWTSADERVEDKELIFNILYIITNMTAFIGQPLQMDFPFRTHTQNETVCQLSQLAAESGTADLGPEKVDNVPSNDTGLRSGQKQMNRDSQTRNDGDVILGVGPTARATNQREPTSQHPDDYMNP</sequence>
<feature type="non-terminal residue" evidence="2">
    <location>
        <position position="223"/>
    </location>
</feature>
<reference evidence="2 3" key="1">
    <citation type="journal article" date="2023" name="Sci. Data">
        <title>Genome assembly of the Korean intertidal mud-creeper Batillaria attramentaria.</title>
        <authorList>
            <person name="Patra A.K."/>
            <person name="Ho P.T."/>
            <person name="Jun S."/>
            <person name="Lee S.J."/>
            <person name="Kim Y."/>
            <person name="Won Y.J."/>
        </authorList>
    </citation>
    <scope>NUCLEOTIDE SEQUENCE [LARGE SCALE GENOMIC DNA]</scope>
    <source>
        <strain evidence="2">Wonlab-2016</strain>
    </source>
</reference>
<dbReference type="EMBL" id="JACVVK020000364">
    <property type="protein sequence ID" value="KAK7476846.1"/>
    <property type="molecule type" value="Genomic_DNA"/>
</dbReference>
<gene>
    <name evidence="2" type="ORF">BaRGS_00031928</name>
</gene>
<protein>
    <submittedName>
        <fullName evidence="2">Uncharacterized protein</fullName>
    </submittedName>
</protein>
<feature type="compositionally biased region" description="Basic and acidic residues" evidence="1">
    <location>
        <begin position="184"/>
        <end position="194"/>
    </location>
</feature>
<evidence type="ECO:0000313" key="2">
    <source>
        <dbReference type="EMBL" id="KAK7476846.1"/>
    </source>
</evidence>
<accession>A0ABD0JPQ2</accession>
<name>A0ABD0JPQ2_9CAEN</name>
<feature type="non-terminal residue" evidence="2">
    <location>
        <position position="1"/>
    </location>
</feature>
<feature type="region of interest" description="Disordered" evidence="1">
    <location>
        <begin position="159"/>
        <end position="223"/>
    </location>
</feature>
<evidence type="ECO:0000313" key="3">
    <source>
        <dbReference type="Proteomes" id="UP001519460"/>
    </source>
</evidence>